<dbReference type="CDD" id="cd05233">
    <property type="entry name" value="SDR_c"/>
    <property type="match status" value="1"/>
</dbReference>
<comment type="similarity">
    <text evidence="1 3">Belongs to the short-chain dehydrogenases/reductases (SDR) family.</text>
</comment>
<dbReference type="InterPro" id="IPR036291">
    <property type="entry name" value="NAD(P)-bd_dom_sf"/>
</dbReference>
<dbReference type="Proteomes" id="UP000501058">
    <property type="component" value="Chromosome"/>
</dbReference>
<dbReference type="KEGG" id="prv:G7070_09020"/>
<organism evidence="4 5">
    <name type="scientific">Propioniciclava coleopterorum</name>
    <dbReference type="NCBI Taxonomy" id="2714937"/>
    <lineage>
        <taxon>Bacteria</taxon>
        <taxon>Bacillati</taxon>
        <taxon>Actinomycetota</taxon>
        <taxon>Actinomycetes</taxon>
        <taxon>Propionibacteriales</taxon>
        <taxon>Propionibacteriaceae</taxon>
        <taxon>Propioniciclava</taxon>
    </lineage>
</organism>
<protein>
    <submittedName>
        <fullName evidence="4">SDR family NAD(P)-dependent oxidoreductase</fullName>
    </submittedName>
</protein>
<sequence length="258" mass="26882">MTTALVTGSTAGIGAEFARQLAARGDDLVLVARDQRRLAAQAQELAARYGVRCEVLPADLAVRADIDAVAARLASADAPVDVLVNNAGFGFTTTLLDADTAELERALDVMALAPMLLGGAAGRAMASRGRGTIITVASLAAWIAQGGYSAVKSFARVWSEGLAGELAGTGVTVTVLCPGWVTTEFHERAGLDGQARSIPGPVWVSAERCVREALADADRGKVVSIPTTRWKLAAFALQHLPRGVVHAISRRLSKAKQG</sequence>
<dbReference type="Pfam" id="PF00106">
    <property type="entry name" value="adh_short"/>
    <property type="match status" value="1"/>
</dbReference>
<name>A0A6G7Y662_9ACTN</name>
<dbReference type="AlphaFoldDB" id="A0A6G7Y662"/>
<dbReference type="RefSeq" id="WP_166233458.1">
    <property type="nucleotide sequence ID" value="NZ_CP049865.1"/>
</dbReference>
<evidence type="ECO:0000313" key="5">
    <source>
        <dbReference type="Proteomes" id="UP000501058"/>
    </source>
</evidence>
<dbReference type="Gene3D" id="3.40.50.720">
    <property type="entry name" value="NAD(P)-binding Rossmann-like Domain"/>
    <property type="match status" value="1"/>
</dbReference>
<dbReference type="PANTHER" id="PTHR43086:SF3">
    <property type="entry name" value="NADP-DEPENDENT 3-HYDROXY ACID DEHYDROGENASE YDFG"/>
    <property type="match status" value="1"/>
</dbReference>
<dbReference type="PRINTS" id="PR00081">
    <property type="entry name" value="GDHRDH"/>
</dbReference>
<proteinExistence type="inferred from homology"/>
<dbReference type="InterPro" id="IPR002347">
    <property type="entry name" value="SDR_fam"/>
</dbReference>
<dbReference type="GO" id="GO:0016491">
    <property type="term" value="F:oxidoreductase activity"/>
    <property type="evidence" value="ECO:0007669"/>
    <property type="project" value="UniProtKB-KW"/>
</dbReference>
<dbReference type="PIRSF" id="PIRSF000126">
    <property type="entry name" value="11-beta-HSD1"/>
    <property type="match status" value="1"/>
</dbReference>
<evidence type="ECO:0000256" key="3">
    <source>
        <dbReference type="RuleBase" id="RU000363"/>
    </source>
</evidence>
<gene>
    <name evidence="4" type="ORF">G7070_09020</name>
</gene>
<dbReference type="EMBL" id="CP049865">
    <property type="protein sequence ID" value="QIK72384.1"/>
    <property type="molecule type" value="Genomic_DNA"/>
</dbReference>
<keyword evidence="5" id="KW-1185">Reference proteome</keyword>
<reference evidence="4 5" key="1">
    <citation type="submission" date="2020-03" db="EMBL/GenBank/DDBJ databases">
        <title>Propioniciclava sp. nov., isolated from Hydrophilus acuminatus.</title>
        <authorList>
            <person name="Hyun D.-W."/>
            <person name="Bae J.-W."/>
        </authorList>
    </citation>
    <scope>NUCLEOTIDE SEQUENCE [LARGE SCALE GENOMIC DNA]</scope>
    <source>
        <strain evidence="4 5">HDW11</strain>
    </source>
</reference>
<dbReference type="SUPFAM" id="SSF51735">
    <property type="entry name" value="NAD(P)-binding Rossmann-fold domains"/>
    <property type="match status" value="1"/>
</dbReference>
<accession>A0A6G7Y662</accession>
<evidence type="ECO:0000256" key="2">
    <source>
        <dbReference type="ARBA" id="ARBA00023002"/>
    </source>
</evidence>
<dbReference type="PRINTS" id="PR00080">
    <property type="entry name" value="SDRFAMILY"/>
</dbReference>
<evidence type="ECO:0000256" key="1">
    <source>
        <dbReference type="ARBA" id="ARBA00006484"/>
    </source>
</evidence>
<dbReference type="PANTHER" id="PTHR43086">
    <property type="entry name" value="VERY-LONG-CHAIN 3-OXOOACYL-COA REDUCTASE"/>
    <property type="match status" value="1"/>
</dbReference>
<keyword evidence="2" id="KW-0560">Oxidoreductase</keyword>
<evidence type="ECO:0000313" key="4">
    <source>
        <dbReference type="EMBL" id="QIK72384.1"/>
    </source>
</evidence>